<dbReference type="Proteomes" id="UP000649604">
    <property type="component" value="Unassembled WGS sequence"/>
</dbReference>
<evidence type="ECO:0008006" key="7">
    <source>
        <dbReference type="Google" id="ProtNLM"/>
    </source>
</evidence>
<protein>
    <recommendedName>
        <fullName evidence="7">Methyl-accepting transducer domain-containing protein</fullName>
    </recommendedName>
</protein>
<feature type="region of interest" description="Disordered" evidence="4">
    <location>
        <begin position="76"/>
        <end position="148"/>
    </location>
</feature>
<gene>
    <name evidence="5" type="ORF">GF339_09600</name>
</gene>
<evidence type="ECO:0000313" key="5">
    <source>
        <dbReference type="EMBL" id="MBD3324827.1"/>
    </source>
</evidence>
<evidence type="ECO:0000256" key="3">
    <source>
        <dbReference type="SAM" id="Coils"/>
    </source>
</evidence>
<proteinExistence type="inferred from homology"/>
<sequence>LTQLVPDIQRTAELVQEISAASKEQNSGAGQINQAIQQLDQVIQQNASVSEEMASMAEELASQAEHLQASIAFFKTDGTQQRKQPQSIQSLHKKRTNVAHLKQQHPREEEEATGADSGNGRPDGRVLLNMEEHGSPKNDEHDAEFERY</sequence>
<dbReference type="InterPro" id="IPR051310">
    <property type="entry name" value="MCP_chemotaxis"/>
</dbReference>
<dbReference type="PANTHER" id="PTHR43531:SF11">
    <property type="entry name" value="METHYL-ACCEPTING CHEMOTAXIS PROTEIN 3"/>
    <property type="match status" value="1"/>
</dbReference>
<dbReference type="SUPFAM" id="SSF58104">
    <property type="entry name" value="Methyl-accepting chemotaxis protein (MCP) signaling domain"/>
    <property type="match status" value="1"/>
</dbReference>
<evidence type="ECO:0000256" key="1">
    <source>
        <dbReference type="ARBA" id="ARBA00022500"/>
    </source>
</evidence>
<dbReference type="EMBL" id="WJJP01000305">
    <property type="protein sequence ID" value="MBD3324827.1"/>
    <property type="molecule type" value="Genomic_DNA"/>
</dbReference>
<name>A0A9D5JV41_9BACT</name>
<feature type="compositionally biased region" description="Polar residues" evidence="4">
    <location>
        <begin position="77"/>
        <end position="90"/>
    </location>
</feature>
<evidence type="ECO:0000313" key="6">
    <source>
        <dbReference type="Proteomes" id="UP000649604"/>
    </source>
</evidence>
<evidence type="ECO:0000256" key="2">
    <source>
        <dbReference type="ARBA" id="ARBA00029447"/>
    </source>
</evidence>
<dbReference type="Gene3D" id="1.10.287.950">
    <property type="entry name" value="Methyl-accepting chemotaxis protein"/>
    <property type="match status" value="1"/>
</dbReference>
<feature type="compositionally biased region" description="Basic and acidic residues" evidence="4">
    <location>
        <begin position="130"/>
        <end position="148"/>
    </location>
</feature>
<evidence type="ECO:0000256" key="4">
    <source>
        <dbReference type="SAM" id="MobiDB-lite"/>
    </source>
</evidence>
<keyword evidence="1" id="KW-0145">Chemotaxis</keyword>
<keyword evidence="3" id="KW-0175">Coiled coil</keyword>
<dbReference type="GO" id="GO:0006935">
    <property type="term" value="P:chemotaxis"/>
    <property type="evidence" value="ECO:0007669"/>
    <property type="project" value="UniProtKB-KW"/>
</dbReference>
<dbReference type="GO" id="GO:0005886">
    <property type="term" value="C:plasma membrane"/>
    <property type="evidence" value="ECO:0007669"/>
    <property type="project" value="TreeGrafter"/>
</dbReference>
<dbReference type="PANTHER" id="PTHR43531">
    <property type="entry name" value="PROTEIN ICFG"/>
    <property type="match status" value="1"/>
</dbReference>
<dbReference type="AlphaFoldDB" id="A0A9D5JV41"/>
<comment type="similarity">
    <text evidence="2">Belongs to the methyl-accepting chemotaxis (MCP) protein family.</text>
</comment>
<feature type="coiled-coil region" evidence="3">
    <location>
        <begin position="32"/>
        <end position="59"/>
    </location>
</feature>
<accession>A0A9D5JV41</accession>
<reference evidence="5" key="1">
    <citation type="submission" date="2019-11" db="EMBL/GenBank/DDBJ databases">
        <title>Microbial mats filling the niche in hypersaline microbial mats.</title>
        <authorList>
            <person name="Wong H.L."/>
            <person name="Macleod F.I."/>
            <person name="White R.A. III"/>
            <person name="Burns B.P."/>
        </authorList>
    </citation>
    <scope>NUCLEOTIDE SEQUENCE</scope>
    <source>
        <strain evidence="5">Rbin_158</strain>
    </source>
</reference>
<dbReference type="GO" id="GO:0004888">
    <property type="term" value="F:transmembrane signaling receptor activity"/>
    <property type="evidence" value="ECO:0007669"/>
    <property type="project" value="TreeGrafter"/>
</dbReference>
<feature type="non-terminal residue" evidence="5">
    <location>
        <position position="1"/>
    </location>
</feature>
<organism evidence="5 6">
    <name type="scientific">candidate division KSB3 bacterium</name>
    <dbReference type="NCBI Taxonomy" id="2044937"/>
    <lineage>
        <taxon>Bacteria</taxon>
        <taxon>candidate division KSB3</taxon>
    </lineage>
</organism>
<comment type="caution">
    <text evidence="5">The sequence shown here is derived from an EMBL/GenBank/DDBJ whole genome shotgun (WGS) entry which is preliminary data.</text>
</comment>